<keyword evidence="4" id="KW-0547">Nucleotide-binding</keyword>
<evidence type="ECO:0000259" key="10">
    <source>
        <dbReference type="Pfam" id="PF21634"/>
    </source>
</evidence>
<dbReference type="SUPFAM" id="SSF52540">
    <property type="entry name" value="P-loop containing nucleoside triphosphate hydrolases"/>
    <property type="match status" value="1"/>
</dbReference>
<evidence type="ECO:0000256" key="7">
    <source>
        <dbReference type="ARBA" id="ARBA00022840"/>
    </source>
</evidence>
<dbReference type="InterPro" id="IPR041677">
    <property type="entry name" value="DNA2/NAM7_AAA_11"/>
</dbReference>
<keyword evidence="5" id="KW-0378">Hydrolase</keyword>
<dbReference type="Pfam" id="PF21633">
    <property type="entry name" value="MOV-10_Ig-like"/>
    <property type="match status" value="1"/>
</dbReference>
<evidence type="ECO:0000259" key="8">
    <source>
        <dbReference type="Pfam" id="PF13086"/>
    </source>
</evidence>
<comment type="similarity">
    <text evidence="2">Belongs to the DNA2/NAM7 helicase family. SDE3 subfamily.</text>
</comment>
<evidence type="ECO:0000313" key="12">
    <source>
        <dbReference type="Proteomes" id="UP001159042"/>
    </source>
</evidence>
<dbReference type="InterPro" id="IPR049080">
    <property type="entry name" value="MOV-10-like_beta-barrel"/>
</dbReference>
<keyword evidence="6" id="KW-0347">Helicase</keyword>
<proteinExistence type="inferred from homology"/>
<evidence type="ECO:0008006" key="13">
    <source>
        <dbReference type="Google" id="ProtNLM"/>
    </source>
</evidence>
<keyword evidence="12" id="KW-1185">Reference proteome</keyword>
<dbReference type="GO" id="GO:0005737">
    <property type="term" value="C:cytoplasm"/>
    <property type="evidence" value="ECO:0007669"/>
    <property type="project" value="UniProtKB-SubCell"/>
</dbReference>
<evidence type="ECO:0000313" key="11">
    <source>
        <dbReference type="EMBL" id="KAJ8920489.1"/>
    </source>
</evidence>
<reference evidence="11 12" key="1">
    <citation type="journal article" date="2023" name="Insect Mol. Biol.">
        <title>Genome sequencing provides insights into the evolution of gene families encoding plant cell wall-degrading enzymes in longhorned beetles.</title>
        <authorList>
            <person name="Shin N.R."/>
            <person name="Okamura Y."/>
            <person name="Kirsch R."/>
            <person name="Pauchet Y."/>
        </authorList>
    </citation>
    <scope>NUCLEOTIDE SEQUENCE [LARGE SCALE GENOMIC DNA]</scope>
    <source>
        <strain evidence="11">EAD_L_NR</strain>
    </source>
</reference>
<dbReference type="Gene3D" id="3.40.50.300">
    <property type="entry name" value="P-loop containing nucleotide triphosphate hydrolases"/>
    <property type="match status" value="1"/>
</dbReference>
<evidence type="ECO:0000256" key="4">
    <source>
        <dbReference type="ARBA" id="ARBA00022741"/>
    </source>
</evidence>
<dbReference type="GO" id="GO:0004386">
    <property type="term" value="F:helicase activity"/>
    <property type="evidence" value="ECO:0007669"/>
    <property type="project" value="UniProtKB-KW"/>
</dbReference>
<dbReference type="Pfam" id="PF13086">
    <property type="entry name" value="AAA_11"/>
    <property type="match status" value="2"/>
</dbReference>
<evidence type="ECO:0000256" key="1">
    <source>
        <dbReference type="ARBA" id="ARBA00004496"/>
    </source>
</evidence>
<feature type="domain" description="DNA2/NAM7 helicase helicase" evidence="8">
    <location>
        <begin position="377"/>
        <end position="473"/>
    </location>
</feature>
<dbReference type="AlphaFoldDB" id="A0AAV8W2E9"/>
<protein>
    <recommendedName>
        <fullName evidence="13">RNA helicase</fullName>
    </recommendedName>
</protein>
<evidence type="ECO:0000256" key="5">
    <source>
        <dbReference type="ARBA" id="ARBA00022801"/>
    </source>
</evidence>
<evidence type="ECO:0000256" key="3">
    <source>
        <dbReference type="ARBA" id="ARBA00022490"/>
    </source>
</evidence>
<gene>
    <name evidence="11" type="ORF">NQ315_005358</name>
</gene>
<dbReference type="GO" id="GO:0016787">
    <property type="term" value="F:hydrolase activity"/>
    <property type="evidence" value="ECO:0007669"/>
    <property type="project" value="UniProtKB-KW"/>
</dbReference>
<dbReference type="PANTHER" id="PTHR45418">
    <property type="entry name" value="CANCER/TESTIS ANTIGEN 55"/>
    <property type="match status" value="1"/>
</dbReference>
<dbReference type="Pfam" id="PF21634">
    <property type="entry name" value="MOV-10_beta-barrel"/>
    <property type="match status" value="1"/>
</dbReference>
<dbReference type="PANTHER" id="PTHR45418:SF1">
    <property type="entry name" value="CANCER_TESTIS ANTIGEN 55"/>
    <property type="match status" value="1"/>
</dbReference>
<evidence type="ECO:0000256" key="2">
    <source>
        <dbReference type="ARBA" id="ARBA00005601"/>
    </source>
</evidence>
<keyword evidence="7" id="KW-0067">ATP-binding</keyword>
<dbReference type="InterPro" id="IPR049077">
    <property type="entry name" value="MOV-10_Ig-like"/>
</dbReference>
<keyword evidence="3" id="KW-0963">Cytoplasm</keyword>
<dbReference type="Proteomes" id="UP001159042">
    <property type="component" value="Unassembled WGS sequence"/>
</dbReference>
<feature type="domain" description="DNA2/NAM7 helicase helicase" evidence="8">
    <location>
        <begin position="488"/>
        <end position="554"/>
    </location>
</feature>
<feature type="domain" description="Helicase MOV-10-like beta-barrel" evidence="10">
    <location>
        <begin position="241"/>
        <end position="303"/>
    </location>
</feature>
<comment type="subcellular location">
    <subcellularLocation>
        <location evidence="1">Cytoplasm</location>
    </subcellularLocation>
</comment>
<name>A0AAV8W2E9_9CUCU</name>
<feature type="domain" description="Helicase MOV-10 Ig-like" evidence="9">
    <location>
        <begin position="43"/>
        <end position="130"/>
    </location>
</feature>
<evidence type="ECO:0000259" key="9">
    <source>
        <dbReference type="Pfam" id="PF21633"/>
    </source>
</evidence>
<dbReference type="EMBL" id="JANEYG010000014">
    <property type="protein sequence ID" value="KAJ8920489.1"/>
    <property type="molecule type" value="Genomic_DNA"/>
</dbReference>
<comment type="caution">
    <text evidence="11">The sequence shown here is derived from an EMBL/GenBank/DDBJ whole genome shotgun (WGS) entry which is preliminary data.</text>
</comment>
<accession>A0AAV8W2E9</accession>
<evidence type="ECO:0000256" key="6">
    <source>
        <dbReference type="ARBA" id="ARBA00022806"/>
    </source>
</evidence>
<dbReference type="GO" id="GO:0005524">
    <property type="term" value="F:ATP binding"/>
    <property type="evidence" value="ECO:0007669"/>
    <property type="project" value="UniProtKB-KW"/>
</dbReference>
<dbReference type="InterPro" id="IPR027417">
    <property type="entry name" value="P-loop_NTPase"/>
</dbReference>
<sequence length="639" mass="72619">MLKSVAITVLRQKPEKKNAYLHTSNFGWAKYIKPSDLSAQNNKLEFVCIIKNIRKDNSMLLTSAMLLYPNELFSFTDSPSVTKLNAGASYTTTVKFNIGNVVIGSYKNTVAFSFQTSEAKEETFTIARSIIVSVEDPTPKPQTATKSPFTRSDWHETKIVVPPTKRLSMNEKHSIPANLYPILKLGLKEVDSLTPAMSDELSKLKEQLKPGYVTASNYQTFWHTMLWMEEISQVLMLKRFNMENVQIVVIGGQRLELEVPGLAEKRPSLIIGDLIDIRLHKNNKAYRGVIRVINDKTVYIDYVSYELVDSIRENPNIDLDVRFVLNRLPLERMHKAVDQVHFQHIPSVFPEKDRKQIQSELNSIRDTEFINESICTNHEQKTAVINIVNGTSGCSPYIVFGPPGTGKTVTIVEAILQLKNKTDKKILVCAPCNAACDMLTQKLMPHCTKKELIRVMSQTVDRRNLNPEILKYSNYLNRQFYTPPGKKLSDYRIVVTTLIHIGCYCGKYKPDVVFVDEAAQACEPEVSCALGMISKGNQIVLAGDPRQLGPCTASDIADKYGLGTVRLYSQVFHPMSRFLWISLETFLSNEINSVDGDRDYRELLCTRERHGRDMFEYLTKLQLKRSFNHWINIKDALSP</sequence>
<organism evidence="11 12">
    <name type="scientific">Exocentrus adspersus</name>
    <dbReference type="NCBI Taxonomy" id="1586481"/>
    <lineage>
        <taxon>Eukaryota</taxon>
        <taxon>Metazoa</taxon>
        <taxon>Ecdysozoa</taxon>
        <taxon>Arthropoda</taxon>
        <taxon>Hexapoda</taxon>
        <taxon>Insecta</taxon>
        <taxon>Pterygota</taxon>
        <taxon>Neoptera</taxon>
        <taxon>Endopterygota</taxon>
        <taxon>Coleoptera</taxon>
        <taxon>Polyphaga</taxon>
        <taxon>Cucujiformia</taxon>
        <taxon>Chrysomeloidea</taxon>
        <taxon>Cerambycidae</taxon>
        <taxon>Lamiinae</taxon>
        <taxon>Acanthocinini</taxon>
        <taxon>Exocentrus</taxon>
    </lineage>
</organism>